<keyword evidence="3" id="KW-1185">Reference proteome</keyword>
<dbReference type="InterPro" id="IPR002575">
    <property type="entry name" value="Aminoglycoside_PTrfase"/>
</dbReference>
<dbReference type="EMBL" id="JBHSNC010000048">
    <property type="protein sequence ID" value="MFC5530938.1"/>
    <property type="molecule type" value="Genomic_DNA"/>
</dbReference>
<reference evidence="3" key="1">
    <citation type="journal article" date="2019" name="Int. J. Syst. Evol. Microbiol.">
        <title>The Global Catalogue of Microorganisms (GCM) 10K type strain sequencing project: providing services to taxonomists for standard genome sequencing and annotation.</title>
        <authorList>
            <consortium name="The Broad Institute Genomics Platform"/>
            <consortium name="The Broad Institute Genome Sequencing Center for Infectious Disease"/>
            <person name="Wu L."/>
            <person name="Ma J."/>
        </authorList>
    </citation>
    <scope>NUCLEOTIDE SEQUENCE [LARGE SCALE GENOMIC DNA]</scope>
    <source>
        <strain evidence="3">CGMCC 1.18578</strain>
    </source>
</reference>
<dbReference type="Proteomes" id="UP001596108">
    <property type="component" value="Unassembled WGS sequence"/>
</dbReference>
<comment type="caution">
    <text evidence="2">The sequence shown here is derived from an EMBL/GenBank/DDBJ whole genome shotgun (WGS) entry which is preliminary data.</text>
</comment>
<proteinExistence type="predicted"/>
<evidence type="ECO:0000313" key="2">
    <source>
        <dbReference type="EMBL" id="MFC5530938.1"/>
    </source>
</evidence>
<dbReference type="RefSeq" id="WP_378112881.1">
    <property type="nucleotide sequence ID" value="NZ_JBHSNC010000048.1"/>
</dbReference>
<name>A0ABW0R158_9BACL</name>
<organism evidence="2 3">
    <name type="scientific">Cohnella yongneupensis</name>
    <dbReference type="NCBI Taxonomy" id="425006"/>
    <lineage>
        <taxon>Bacteria</taxon>
        <taxon>Bacillati</taxon>
        <taxon>Bacillota</taxon>
        <taxon>Bacilli</taxon>
        <taxon>Bacillales</taxon>
        <taxon>Paenibacillaceae</taxon>
        <taxon>Cohnella</taxon>
    </lineage>
</organism>
<feature type="domain" description="Aminoglycoside phosphotransferase" evidence="1">
    <location>
        <begin position="34"/>
        <end position="242"/>
    </location>
</feature>
<dbReference type="Pfam" id="PF01636">
    <property type="entry name" value="APH"/>
    <property type="match status" value="1"/>
</dbReference>
<evidence type="ECO:0000313" key="3">
    <source>
        <dbReference type="Proteomes" id="UP001596108"/>
    </source>
</evidence>
<dbReference type="InterPro" id="IPR011009">
    <property type="entry name" value="Kinase-like_dom_sf"/>
</dbReference>
<sequence>MGMDDARRLLSRISWSVKPDEIDLLLSQAESVVLQPMQDGLEASVHKLTLGDANYVLKAWDKSSRPDIAYQYRLLSALWGEGVPVSRPIGVGEDEEGHSVLLTSYDGAPLKKLDKQGQRKIAALMAAVHRYPYEASVEFRACKYEFVGYFYPGISEHPDIRQLLLQLVEDAKLKQEHIIHGDLHLGNLVEADGRYVAIDWTNGQLGDPRYDLMWMVVITRLYVSERHAAGLKTAYLSLNAYPEEQLELFEAIAFLRWLLLHRHNYVPAPAKTKKTAIGIISDNRYLQNKNLFPPRD</sequence>
<evidence type="ECO:0000259" key="1">
    <source>
        <dbReference type="Pfam" id="PF01636"/>
    </source>
</evidence>
<gene>
    <name evidence="2" type="ORF">ACFPQ4_16025</name>
</gene>
<protein>
    <submittedName>
        <fullName evidence="2">Phosphotransferase family protein</fullName>
    </submittedName>
</protein>
<dbReference type="Gene3D" id="3.90.1200.10">
    <property type="match status" value="1"/>
</dbReference>
<accession>A0ABW0R158</accession>
<dbReference type="SUPFAM" id="SSF56112">
    <property type="entry name" value="Protein kinase-like (PK-like)"/>
    <property type="match status" value="1"/>
</dbReference>